<sequence>MDVEDLEFSDWQIEKLRSALRRYRTVSKHNGRMPSWCQVCGLITSSISNQEKYDEDDSELAFKPEALRRFAEGISKALSKDRMQDVTRFLLDENLLSPEVLQEERQDLAAFLAMQEYFASDYEDVPDLVSAFSGVFTYRAAGVAGTDRGKTISLHLTPDVSGKYVRVEEIIQLEIDPTRRVQVMGSSRRHQIKANEFFRKTSRKGFGFPITRLNILHIFLDGVTPGDRMTYIQAGELHTECATDGFFLMRNGEVTGRDHWARDIYYEEPVTLPNIWRFVPERAEEK</sequence>
<organism evidence="1 2">
    <name type="scientific">Pseudomonas plecoglossicida</name>
    <dbReference type="NCBI Taxonomy" id="70775"/>
    <lineage>
        <taxon>Bacteria</taxon>
        <taxon>Pseudomonadati</taxon>
        <taxon>Pseudomonadota</taxon>
        <taxon>Gammaproteobacteria</taxon>
        <taxon>Pseudomonadales</taxon>
        <taxon>Pseudomonadaceae</taxon>
        <taxon>Pseudomonas</taxon>
    </lineage>
</organism>
<dbReference type="GeneID" id="49615866"/>
<accession>A0AAD0QZW6</accession>
<evidence type="ECO:0000313" key="1">
    <source>
        <dbReference type="EMBL" id="AXM98047.1"/>
    </source>
</evidence>
<gene>
    <name evidence="1" type="ORF">DVB73_20830</name>
</gene>
<dbReference type="RefSeq" id="WP_016392931.1">
    <property type="nucleotide sequence ID" value="NZ_BSOM01000034.1"/>
</dbReference>
<proteinExistence type="predicted"/>
<dbReference type="EMBL" id="CP031146">
    <property type="protein sequence ID" value="AXM98047.1"/>
    <property type="molecule type" value="Genomic_DNA"/>
</dbReference>
<dbReference type="AlphaFoldDB" id="A0AAD0QZW6"/>
<name>A0AAD0QZW6_PSEDL</name>
<dbReference type="Proteomes" id="UP000256503">
    <property type="component" value="Chromosome"/>
</dbReference>
<reference evidence="1 2" key="1">
    <citation type="submission" date="2018-07" db="EMBL/GenBank/DDBJ databases">
        <title>Complete genome sequence of a Pseudomonas plecoglossicida strain pathogenic to the marine fish, Larimichthys crocea.</title>
        <authorList>
            <person name="Tao Z."/>
        </authorList>
    </citation>
    <scope>NUCLEOTIDE SEQUENCE [LARGE SCALE GENOMIC DNA]</scope>
    <source>
        <strain evidence="1 2">XSDHY-P</strain>
    </source>
</reference>
<evidence type="ECO:0000313" key="2">
    <source>
        <dbReference type="Proteomes" id="UP000256503"/>
    </source>
</evidence>
<protein>
    <submittedName>
        <fullName evidence="1">Uncharacterized protein</fullName>
    </submittedName>
</protein>